<dbReference type="Pfam" id="PF01636">
    <property type="entry name" value="APH"/>
    <property type="match status" value="1"/>
</dbReference>
<evidence type="ECO:0000259" key="1">
    <source>
        <dbReference type="Pfam" id="PF01636"/>
    </source>
</evidence>
<evidence type="ECO:0000313" key="2">
    <source>
        <dbReference type="EMBL" id="MSU89434.1"/>
    </source>
</evidence>
<protein>
    <submittedName>
        <fullName evidence="2">Phosphotransferase</fullName>
    </submittedName>
</protein>
<name>A0A6L5Z0D2_9RHOB</name>
<reference evidence="2 3" key="1">
    <citation type="submission" date="2019-10" db="EMBL/GenBank/DDBJ databases">
        <title>Cognatihalovulum marinum gen. nov. sp. nov., a new member of the family Rhodobacteraceae isolated from deep seawater of the Northwest Indian Ocean.</title>
        <authorList>
            <person name="Ruan C."/>
            <person name="Wang J."/>
            <person name="Zheng X."/>
            <person name="Song L."/>
            <person name="Zhu Y."/>
            <person name="Huang Y."/>
            <person name="Lu Z."/>
            <person name="Du W."/>
            <person name="Huang L."/>
            <person name="Dai X."/>
        </authorList>
    </citation>
    <scope>NUCLEOTIDE SEQUENCE [LARGE SCALE GENOMIC DNA]</scope>
    <source>
        <strain evidence="2 3">2CG4</strain>
    </source>
</reference>
<dbReference type="Gene3D" id="3.90.1200.10">
    <property type="match status" value="1"/>
</dbReference>
<sequence>MPGAAEAGLRAALIDAFLAGGPGAGARRAHLAGDASNRRYERLLPEGAAPLVLMDAPPEKGEDVRPFVDVTARLRRIGLSAPEIRAQDPRAGLLLLEDLGDALYARVLEGRPDDEAMLYAAAVDLLAALHRLPQAAEGLPPYDAAVYRRESALATDWYLPAATGRATAAPLRAAYLDLIEAACAPHAVRPPVCVLRDYHAENLVWLPERAGDARVGLLDYQDALAGHPAYDLVSLLEDARRDTSEALRQAMIARYLAASDTAPEAFRAAYAALGAQRNLKIVGIFARLWLRDGKPQYLSLIPRVWAHVQRDLGHPDLAALRAFVAAHLPPPTAEVLARLRAARSG</sequence>
<feature type="domain" description="Aminoglycoside phosphotransferase" evidence="1">
    <location>
        <begin position="31"/>
        <end position="261"/>
    </location>
</feature>
<dbReference type="Gene3D" id="3.30.200.20">
    <property type="entry name" value="Phosphorylase Kinase, domain 1"/>
    <property type="match status" value="1"/>
</dbReference>
<keyword evidence="3" id="KW-1185">Reference proteome</keyword>
<gene>
    <name evidence="2" type="ORF">GE300_07370</name>
</gene>
<dbReference type="InterPro" id="IPR011009">
    <property type="entry name" value="Kinase-like_dom_sf"/>
</dbReference>
<comment type="caution">
    <text evidence="2">The sequence shown here is derived from an EMBL/GenBank/DDBJ whole genome shotgun (WGS) entry which is preliminary data.</text>
</comment>
<keyword evidence="2" id="KW-0808">Transferase</keyword>
<dbReference type="InterPro" id="IPR002575">
    <property type="entry name" value="Aminoglycoside_PTrfase"/>
</dbReference>
<dbReference type="GO" id="GO:0016740">
    <property type="term" value="F:transferase activity"/>
    <property type="evidence" value="ECO:0007669"/>
    <property type="project" value="UniProtKB-KW"/>
</dbReference>
<organism evidence="2 3">
    <name type="scientific">Halovulum marinum</name>
    <dbReference type="NCBI Taxonomy" id="2662447"/>
    <lineage>
        <taxon>Bacteria</taxon>
        <taxon>Pseudomonadati</taxon>
        <taxon>Pseudomonadota</taxon>
        <taxon>Alphaproteobacteria</taxon>
        <taxon>Rhodobacterales</taxon>
        <taxon>Paracoccaceae</taxon>
        <taxon>Halovulum</taxon>
    </lineage>
</organism>
<dbReference type="Proteomes" id="UP000474957">
    <property type="component" value="Unassembled WGS sequence"/>
</dbReference>
<dbReference type="SUPFAM" id="SSF56112">
    <property type="entry name" value="Protein kinase-like (PK-like)"/>
    <property type="match status" value="1"/>
</dbReference>
<proteinExistence type="predicted"/>
<dbReference type="EMBL" id="WIND01000004">
    <property type="protein sequence ID" value="MSU89434.1"/>
    <property type="molecule type" value="Genomic_DNA"/>
</dbReference>
<evidence type="ECO:0000313" key="3">
    <source>
        <dbReference type="Proteomes" id="UP000474957"/>
    </source>
</evidence>
<accession>A0A6L5Z0D2</accession>
<dbReference type="AlphaFoldDB" id="A0A6L5Z0D2"/>